<protein>
    <submittedName>
        <fullName evidence="2">Uncharacterized protein</fullName>
    </submittedName>
</protein>
<organism evidence="2 3">
    <name type="scientific">Escallonia herrerae</name>
    <dbReference type="NCBI Taxonomy" id="1293975"/>
    <lineage>
        <taxon>Eukaryota</taxon>
        <taxon>Viridiplantae</taxon>
        <taxon>Streptophyta</taxon>
        <taxon>Embryophyta</taxon>
        <taxon>Tracheophyta</taxon>
        <taxon>Spermatophyta</taxon>
        <taxon>Magnoliopsida</taxon>
        <taxon>eudicotyledons</taxon>
        <taxon>Gunneridae</taxon>
        <taxon>Pentapetalae</taxon>
        <taxon>asterids</taxon>
        <taxon>campanulids</taxon>
        <taxon>Escalloniales</taxon>
        <taxon>Escalloniaceae</taxon>
        <taxon>Escallonia</taxon>
    </lineage>
</organism>
<dbReference type="AlphaFoldDB" id="A0AA89B2G1"/>
<proteinExistence type="predicted"/>
<name>A0AA89B2G1_9ASTE</name>
<accession>A0AA89B2G1</accession>
<feature type="non-terminal residue" evidence="2">
    <location>
        <position position="1"/>
    </location>
</feature>
<evidence type="ECO:0000313" key="3">
    <source>
        <dbReference type="Proteomes" id="UP001188597"/>
    </source>
</evidence>
<gene>
    <name evidence="2" type="ORF">RJ639_043071</name>
</gene>
<reference evidence="2" key="1">
    <citation type="submission" date="2022-12" db="EMBL/GenBank/DDBJ databases">
        <title>Draft genome assemblies for two species of Escallonia (Escalloniales).</title>
        <authorList>
            <person name="Chanderbali A."/>
            <person name="Dervinis C."/>
            <person name="Anghel I."/>
            <person name="Soltis D."/>
            <person name="Soltis P."/>
            <person name="Zapata F."/>
        </authorList>
    </citation>
    <scope>NUCLEOTIDE SEQUENCE</scope>
    <source>
        <strain evidence="2">UCBG64.0493</strain>
        <tissue evidence="2">Leaf</tissue>
    </source>
</reference>
<keyword evidence="3" id="KW-1185">Reference proteome</keyword>
<dbReference type="Proteomes" id="UP001188597">
    <property type="component" value="Unassembled WGS sequence"/>
</dbReference>
<feature type="region of interest" description="Disordered" evidence="1">
    <location>
        <begin position="93"/>
        <end position="145"/>
    </location>
</feature>
<feature type="compositionally biased region" description="Polar residues" evidence="1">
    <location>
        <begin position="105"/>
        <end position="116"/>
    </location>
</feature>
<evidence type="ECO:0000256" key="1">
    <source>
        <dbReference type="SAM" id="MobiDB-lite"/>
    </source>
</evidence>
<dbReference type="EMBL" id="JAVXUP010000563">
    <property type="protein sequence ID" value="KAK3025185.1"/>
    <property type="molecule type" value="Genomic_DNA"/>
</dbReference>
<sequence length="145" mass="15502">MANRTWKLVELPLGCKSIVWVPFLIIKLIPEHLVNLSLLLTRYEIPIYQFSCKTSLPYTASFAIAAPAGSSSLAAAAAAAAVVAVVKLSNPATHHQRTRLDQKSDQPNSASSSAPGSTHHHLHRPPKTAAASQILPGHTSETSHL</sequence>
<comment type="caution">
    <text evidence="2">The sequence shown here is derived from an EMBL/GenBank/DDBJ whole genome shotgun (WGS) entry which is preliminary data.</text>
</comment>
<evidence type="ECO:0000313" key="2">
    <source>
        <dbReference type="EMBL" id="KAK3025185.1"/>
    </source>
</evidence>